<comment type="caution">
    <text evidence="1">The sequence shown here is derived from an EMBL/GenBank/DDBJ whole genome shotgun (WGS) entry which is preliminary data.</text>
</comment>
<evidence type="ECO:0000313" key="1">
    <source>
        <dbReference type="EMBL" id="CAK5092101.1"/>
    </source>
</evidence>
<organism evidence="1 2">
    <name type="scientific">Meloidogyne enterolobii</name>
    <name type="common">Root-knot nematode worm</name>
    <name type="synonym">Meloidogyne mayaguensis</name>
    <dbReference type="NCBI Taxonomy" id="390850"/>
    <lineage>
        <taxon>Eukaryota</taxon>
        <taxon>Metazoa</taxon>
        <taxon>Ecdysozoa</taxon>
        <taxon>Nematoda</taxon>
        <taxon>Chromadorea</taxon>
        <taxon>Rhabditida</taxon>
        <taxon>Tylenchina</taxon>
        <taxon>Tylenchomorpha</taxon>
        <taxon>Tylenchoidea</taxon>
        <taxon>Meloidogynidae</taxon>
        <taxon>Meloidogyninae</taxon>
        <taxon>Meloidogyne</taxon>
    </lineage>
</organism>
<reference evidence="1" key="1">
    <citation type="submission" date="2023-11" db="EMBL/GenBank/DDBJ databases">
        <authorList>
            <person name="Poullet M."/>
        </authorList>
    </citation>
    <scope>NUCLEOTIDE SEQUENCE</scope>
    <source>
        <strain evidence="1">E1834</strain>
    </source>
</reference>
<keyword evidence="2" id="KW-1185">Reference proteome</keyword>
<gene>
    <name evidence="1" type="ORF">MENTE1834_LOCUS39991</name>
</gene>
<sequence length="183" mass="20222">MICQNGWSPLLEACARGHVGVSRILLQHHARIDVFDECGRTALHLAAANGHIELTRLLLKYKAFVNRLIRKYGLNTNKLLSKAKNGEAPLHLAAQYGHAKLVAMLEHGASLEAITLNNQTALHFAAKFGQLIVAQTLLAFGANPNAKDDKGQTPLHLAAEVLLLQIFIFNIVRMTIRTWLNCF</sequence>
<name>A0ACB1AP62_MELEN</name>
<proteinExistence type="predicted"/>
<evidence type="ECO:0000313" key="2">
    <source>
        <dbReference type="Proteomes" id="UP001497535"/>
    </source>
</evidence>
<dbReference type="Proteomes" id="UP001497535">
    <property type="component" value="Unassembled WGS sequence"/>
</dbReference>
<dbReference type="EMBL" id="CAVMJV010000093">
    <property type="protein sequence ID" value="CAK5092101.1"/>
    <property type="molecule type" value="Genomic_DNA"/>
</dbReference>
<protein>
    <submittedName>
        <fullName evidence="1">Uncharacterized protein</fullName>
    </submittedName>
</protein>
<accession>A0ACB1AP62</accession>